<evidence type="ECO:0000313" key="3">
    <source>
        <dbReference type="Proteomes" id="UP001470230"/>
    </source>
</evidence>
<organism evidence="1 3">
    <name type="scientific">Tritrichomonas musculus</name>
    <dbReference type="NCBI Taxonomy" id="1915356"/>
    <lineage>
        <taxon>Eukaryota</taxon>
        <taxon>Metamonada</taxon>
        <taxon>Parabasalia</taxon>
        <taxon>Tritrichomonadida</taxon>
        <taxon>Tritrichomonadidae</taxon>
        <taxon>Tritrichomonas</taxon>
    </lineage>
</organism>
<name>A0ABR2GYK5_9EUKA</name>
<reference evidence="1 3" key="1">
    <citation type="submission" date="2024-04" db="EMBL/GenBank/DDBJ databases">
        <title>Tritrichomonas musculus Genome.</title>
        <authorList>
            <person name="Alves-Ferreira E."/>
            <person name="Grigg M."/>
            <person name="Lorenzi H."/>
            <person name="Galac M."/>
        </authorList>
    </citation>
    <scope>NUCLEOTIDE SEQUENCE [LARGE SCALE GENOMIC DNA]</scope>
    <source>
        <strain evidence="1 3">EAF2021</strain>
    </source>
</reference>
<dbReference type="Proteomes" id="UP001470230">
    <property type="component" value="Unassembled WGS sequence"/>
</dbReference>
<evidence type="ECO:0000313" key="2">
    <source>
        <dbReference type="EMBL" id="KAK8845759.1"/>
    </source>
</evidence>
<dbReference type="EMBL" id="JAPFFF010000053">
    <property type="protein sequence ID" value="KAK8839032.1"/>
    <property type="molecule type" value="Genomic_DNA"/>
</dbReference>
<comment type="caution">
    <text evidence="1">The sequence shown here is derived from an EMBL/GenBank/DDBJ whole genome shotgun (WGS) entry which is preliminary data.</text>
</comment>
<accession>A0ABR2GYK5</accession>
<gene>
    <name evidence="2" type="ORF">M9Y10_020677</name>
    <name evidence="1" type="ORF">M9Y10_032498</name>
</gene>
<sequence>MNDTLNGITNDIVKNNIFFNRLRENAYDEFKRYDYDKDKLDELMNYIRNTFVIQSSIDEDIEELKNIVWRIKHTLENITKIP</sequence>
<evidence type="ECO:0000313" key="1">
    <source>
        <dbReference type="EMBL" id="KAK8839032.1"/>
    </source>
</evidence>
<keyword evidence="3" id="KW-1185">Reference proteome</keyword>
<proteinExistence type="predicted"/>
<protein>
    <submittedName>
        <fullName evidence="1">Uncharacterized protein</fullName>
    </submittedName>
</protein>
<dbReference type="EMBL" id="JAPFFF010000030">
    <property type="protein sequence ID" value="KAK8845759.1"/>
    <property type="molecule type" value="Genomic_DNA"/>
</dbReference>